<reference evidence="1 2" key="1">
    <citation type="journal article" date="2021" name="Commun. Biol.">
        <title>The genome of Shorea leprosula (Dipterocarpaceae) highlights the ecological relevance of drought in aseasonal tropical rainforests.</title>
        <authorList>
            <person name="Ng K.K.S."/>
            <person name="Kobayashi M.J."/>
            <person name="Fawcett J.A."/>
            <person name="Hatakeyama M."/>
            <person name="Paape T."/>
            <person name="Ng C.H."/>
            <person name="Ang C.C."/>
            <person name="Tnah L.H."/>
            <person name="Lee C.T."/>
            <person name="Nishiyama T."/>
            <person name="Sese J."/>
            <person name="O'Brien M.J."/>
            <person name="Copetti D."/>
            <person name="Mohd Noor M.I."/>
            <person name="Ong R.C."/>
            <person name="Putra M."/>
            <person name="Sireger I.Z."/>
            <person name="Indrioko S."/>
            <person name="Kosugi Y."/>
            <person name="Izuno A."/>
            <person name="Isagi Y."/>
            <person name="Lee S.L."/>
            <person name="Shimizu K.K."/>
        </authorList>
    </citation>
    <scope>NUCLEOTIDE SEQUENCE [LARGE SCALE GENOMIC DNA]</scope>
    <source>
        <strain evidence="1">214</strain>
    </source>
</reference>
<dbReference type="PANTHER" id="PTHR48475">
    <property type="entry name" value="RIBONUCLEASE H"/>
    <property type="match status" value="1"/>
</dbReference>
<dbReference type="PANTHER" id="PTHR48475:SF1">
    <property type="entry name" value="RNASE H TYPE-1 DOMAIN-CONTAINING PROTEIN"/>
    <property type="match status" value="1"/>
</dbReference>
<dbReference type="AlphaFoldDB" id="A0AAV5J5V4"/>
<dbReference type="Proteomes" id="UP001054252">
    <property type="component" value="Unassembled WGS sequence"/>
</dbReference>
<dbReference type="InterPro" id="IPR036397">
    <property type="entry name" value="RNaseH_sf"/>
</dbReference>
<proteinExistence type="predicted"/>
<sequence>MVKSFKIKDHLIDLVETFNNLRKHNMRLNLAKCVFGVEFGKFLGFMVSRKGIEVNPEKIKAIEEMKPPKSIKDVQCLTGWVTVLHRFISKSVDKCLSFFKILRFVAQKDEAGKPKKFAWTSKCQAAFNELKAYLSLPPLLTKAEEGEILYLYLEIFDTVVNSVLSALLVKRVSTLKLSSGPFMLTGHLATRGQFYNDSQLVVNQVNSTCKVTDLTLVKYLAMVSELKCHFERFQLTKVPRVENAHVMEINVGPETPSWTNPIKAYLRDGIIPNDKQEEMKLRRKAS</sequence>
<dbReference type="Gene3D" id="3.30.420.10">
    <property type="entry name" value="Ribonuclease H-like superfamily/Ribonuclease H"/>
    <property type="match status" value="1"/>
</dbReference>
<dbReference type="SUPFAM" id="SSF56672">
    <property type="entry name" value="DNA/RNA polymerases"/>
    <property type="match status" value="1"/>
</dbReference>
<organism evidence="1 2">
    <name type="scientific">Rubroshorea leprosula</name>
    <dbReference type="NCBI Taxonomy" id="152421"/>
    <lineage>
        <taxon>Eukaryota</taxon>
        <taxon>Viridiplantae</taxon>
        <taxon>Streptophyta</taxon>
        <taxon>Embryophyta</taxon>
        <taxon>Tracheophyta</taxon>
        <taxon>Spermatophyta</taxon>
        <taxon>Magnoliopsida</taxon>
        <taxon>eudicotyledons</taxon>
        <taxon>Gunneridae</taxon>
        <taxon>Pentapetalae</taxon>
        <taxon>rosids</taxon>
        <taxon>malvids</taxon>
        <taxon>Malvales</taxon>
        <taxon>Dipterocarpaceae</taxon>
        <taxon>Rubroshorea</taxon>
    </lineage>
</organism>
<accession>A0AAV5J5V4</accession>
<gene>
    <name evidence="1" type="ORF">SLEP1_g18217</name>
</gene>
<dbReference type="GO" id="GO:0003676">
    <property type="term" value="F:nucleic acid binding"/>
    <property type="evidence" value="ECO:0007669"/>
    <property type="project" value="InterPro"/>
</dbReference>
<keyword evidence="2" id="KW-1185">Reference proteome</keyword>
<evidence type="ECO:0000313" key="1">
    <source>
        <dbReference type="EMBL" id="GKV06316.1"/>
    </source>
</evidence>
<protein>
    <recommendedName>
        <fullName evidence="3">Reverse transcriptase domain-containing protein</fullName>
    </recommendedName>
</protein>
<name>A0AAV5J5V4_9ROSI</name>
<dbReference type="EMBL" id="BPVZ01000025">
    <property type="protein sequence ID" value="GKV06316.1"/>
    <property type="molecule type" value="Genomic_DNA"/>
</dbReference>
<dbReference type="InterPro" id="IPR043128">
    <property type="entry name" value="Rev_trsase/Diguanyl_cyclase"/>
</dbReference>
<dbReference type="InterPro" id="IPR043502">
    <property type="entry name" value="DNA/RNA_pol_sf"/>
</dbReference>
<evidence type="ECO:0000313" key="2">
    <source>
        <dbReference type="Proteomes" id="UP001054252"/>
    </source>
</evidence>
<evidence type="ECO:0008006" key="3">
    <source>
        <dbReference type="Google" id="ProtNLM"/>
    </source>
</evidence>
<comment type="caution">
    <text evidence="1">The sequence shown here is derived from an EMBL/GenBank/DDBJ whole genome shotgun (WGS) entry which is preliminary data.</text>
</comment>
<dbReference type="Gene3D" id="3.30.70.270">
    <property type="match status" value="2"/>
</dbReference>